<gene>
    <name evidence="1" type="ORF">DPMN_087322</name>
</gene>
<comment type="caution">
    <text evidence="1">The sequence shown here is derived from an EMBL/GenBank/DDBJ whole genome shotgun (WGS) entry which is preliminary data.</text>
</comment>
<evidence type="ECO:0000313" key="2">
    <source>
        <dbReference type="Proteomes" id="UP000828390"/>
    </source>
</evidence>
<dbReference type="EMBL" id="JAIWYP010000003">
    <property type="protein sequence ID" value="KAH3845053.1"/>
    <property type="molecule type" value="Genomic_DNA"/>
</dbReference>
<dbReference type="AlphaFoldDB" id="A0A9D4QW05"/>
<organism evidence="1 2">
    <name type="scientific">Dreissena polymorpha</name>
    <name type="common">Zebra mussel</name>
    <name type="synonym">Mytilus polymorpha</name>
    <dbReference type="NCBI Taxonomy" id="45954"/>
    <lineage>
        <taxon>Eukaryota</taxon>
        <taxon>Metazoa</taxon>
        <taxon>Spiralia</taxon>
        <taxon>Lophotrochozoa</taxon>
        <taxon>Mollusca</taxon>
        <taxon>Bivalvia</taxon>
        <taxon>Autobranchia</taxon>
        <taxon>Heteroconchia</taxon>
        <taxon>Euheterodonta</taxon>
        <taxon>Imparidentia</taxon>
        <taxon>Neoheterodontei</taxon>
        <taxon>Myida</taxon>
        <taxon>Dreissenoidea</taxon>
        <taxon>Dreissenidae</taxon>
        <taxon>Dreissena</taxon>
    </lineage>
</organism>
<name>A0A9D4QW05_DREPO</name>
<reference evidence="1" key="2">
    <citation type="submission" date="2020-11" db="EMBL/GenBank/DDBJ databases">
        <authorList>
            <person name="McCartney M.A."/>
            <person name="Auch B."/>
            <person name="Kono T."/>
            <person name="Mallez S."/>
            <person name="Becker A."/>
            <person name="Gohl D.M."/>
            <person name="Silverstein K.A.T."/>
            <person name="Koren S."/>
            <person name="Bechman K.B."/>
            <person name="Herman A."/>
            <person name="Abrahante J.E."/>
            <person name="Garbe J."/>
        </authorList>
    </citation>
    <scope>NUCLEOTIDE SEQUENCE</scope>
    <source>
        <strain evidence="1">Duluth1</strain>
        <tissue evidence="1">Whole animal</tissue>
    </source>
</reference>
<dbReference type="Proteomes" id="UP000828390">
    <property type="component" value="Unassembled WGS sequence"/>
</dbReference>
<protein>
    <submittedName>
        <fullName evidence="1">Uncharacterized protein</fullName>
    </submittedName>
</protein>
<reference evidence="1" key="1">
    <citation type="journal article" date="2019" name="bioRxiv">
        <title>The Genome of the Zebra Mussel, Dreissena polymorpha: A Resource for Invasive Species Research.</title>
        <authorList>
            <person name="McCartney M.A."/>
            <person name="Auch B."/>
            <person name="Kono T."/>
            <person name="Mallez S."/>
            <person name="Zhang Y."/>
            <person name="Obille A."/>
            <person name="Becker A."/>
            <person name="Abrahante J.E."/>
            <person name="Garbe J."/>
            <person name="Badalamenti J.P."/>
            <person name="Herman A."/>
            <person name="Mangelson H."/>
            <person name="Liachko I."/>
            <person name="Sullivan S."/>
            <person name="Sone E.D."/>
            <person name="Koren S."/>
            <person name="Silverstein K.A.T."/>
            <person name="Beckman K.B."/>
            <person name="Gohl D.M."/>
        </authorList>
    </citation>
    <scope>NUCLEOTIDE SEQUENCE</scope>
    <source>
        <strain evidence="1">Duluth1</strain>
        <tissue evidence="1">Whole animal</tissue>
    </source>
</reference>
<proteinExistence type="predicted"/>
<sequence length="83" mass="9301">MLARDACEGELDERDPMQRILVGQFTDGLIDQSVRNKLIRSNPGNLTESVNRALKEQNILKKVNMRKGHGGYGSNDIYPLIGM</sequence>
<accession>A0A9D4QW05</accession>
<keyword evidence="2" id="KW-1185">Reference proteome</keyword>
<evidence type="ECO:0000313" key="1">
    <source>
        <dbReference type="EMBL" id="KAH3845053.1"/>
    </source>
</evidence>